<evidence type="ECO:0000313" key="3">
    <source>
        <dbReference type="EMBL" id="MFD2479651.1"/>
    </source>
</evidence>
<dbReference type="PIRSF" id="PIRSF002741">
    <property type="entry name" value="MppA"/>
    <property type="match status" value="1"/>
</dbReference>
<evidence type="ECO:0000313" key="4">
    <source>
        <dbReference type="Proteomes" id="UP001597542"/>
    </source>
</evidence>
<dbReference type="InterPro" id="IPR030678">
    <property type="entry name" value="Peptide/Ni-bd"/>
</dbReference>
<reference evidence="4" key="1">
    <citation type="journal article" date="2019" name="Int. J. Syst. Evol. Microbiol.">
        <title>The Global Catalogue of Microorganisms (GCM) 10K type strain sequencing project: providing services to taxonomists for standard genome sequencing and annotation.</title>
        <authorList>
            <consortium name="The Broad Institute Genomics Platform"/>
            <consortium name="The Broad Institute Genome Sequencing Center for Infectious Disease"/>
            <person name="Wu L."/>
            <person name="Ma J."/>
        </authorList>
    </citation>
    <scope>NUCLEOTIDE SEQUENCE [LARGE SCALE GENOMIC DNA]</scope>
    <source>
        <strain evidence="4">CGMCC 4.7638</strain>
    </source>
</reference>
<dbReference type="EMBL" id="JBHUKQ010000004">
    <property type="protein sequence ID" value="MFD2479651.1"/>
    <property type="molecule type" value="Genomic_DNA"/>
</dbReference>
<dbReference type="PROSITE" id="PS51257">
    <property type="entry name" value="PROKAR_LIPOPROTEIN"/>
    <property type="match status" value="1"/>
</dbReference>
<dbReference type="SUPFAM" id="SSF53850">
    <property type="entry name" value="Periplasmic binding protein-like II"/>
    <property type="match status" value="1"/>
</dbReference>
<feature type="domain" description="Solute-binding protein family 5" evidence="2">
    <location>
        <begin position="84"/>
        <end position="437"/>
    </location>
</feature>
<dbReference type="RefSeq" id="WP_344277824.1">
    <property type="nucleotide sequence ID" value="NZ_BAAAHV010000013.1"/>
</dbReference>
<dbReference type="Pfam" id="PF00496">
    <property type="entry name" value="SBP_bac_5"/>
    <property type="match status" value="1"/>
</dbReference>
<feature type="chain" id="PRO_5046794193" evidence="1">
    <location>
        <begin position="21"/>
        <end position="552"/>
    </location>
</feature>
<gene>
    <name evidence="3" type="ORF">ACFSUT_05160</name>
</gene>
<organism evidence="3 4">
    <name type="scientific">Amycolatopsis albidoflavus</name>
    <dbReference type="NCBI Taxonomy" id="102226"/>
    <lineage>
        <taxon>Bacteria</taxon>
        <taxon>Bacillati</taxon>
        <taxon>Actinomycetota</taxon>
        <taxon>Actinomycetes</taxon>
        <taxon>Pseudonocardiales</taxon>
        <taxon>Pseudonocardiaceae</taxon>
        <taxon>Amycolatopsis</taxon>
    </lineage>
</organism>
<keyword evidence="4" id="KW-1185">Reference proteome</keyword>
<evidence type="ECO:0000259" key="2">
    <source>
        <dbReference type="Pfam" id="PF00496"/>
    </source>
</evidence>
<proteinExistence type="predicted"/>
<dbReference type="InterPro" id="IPR039424">
    <property type="entry name" value="SBP_5"/>
</dbReference>
<dbReference type="Proteomes" id="UP001597542">
    <property type="component" value="Unassembled WGS sequence"/>
</dbReference>
<dbReference type="PANTHER" id="PTHR30290:SF82">
    <property type="entry name" value="ABC-TYPE DIPEPTIDE_OLIGOPEPTIDE TRANSPORT SYSTEM, PERIPLASMIC COMPONENT"/>
    <property type="match status" value="1"/>
</dbReference>
<evidence type="ECO:0000256" key="1">
    <source>
        <dbReference type="SAM" id="SignalP"/>
    </source>
</evidence>
<dbReference type="Gene3D" id="3.10.105.10">
    <property type="entry name" value="Dipeptide-binding Protein, Domain 3"/>
    <property type="match status" value="1"/>
</dbReference>
<comment type="caution">
    <text evidence="3">The sequence shown here is derived from an EMBL/GenBank/DDBJ whole genome shotgun (WGS) entry which is preliminary data.</text>
</comment>
<protein>
    <submittedName>
        <fullName evidence="3">ABC transporter substrate-binding protein</fullName>
    </submittedName>
</protein>
<feature type="signal peptide" evidence="1">
    <location>
        <begin position="1"/>
        <end position="20"/>
    </location>
</feature>
<dbReference type="InterPro" id="IPR000914">
    <property type="entry name" value="SBP_5_dom"/>
</dbReference>
<dbReference type="CDD" id="cd08509">
    <property type="entry name" value="PBP2_TmCBP_oligosaccharides_like"/>
    <property type="match status" value="1"/>
</dbReference>
<dbReference type="Gene3D" id="3.90.76.10">
    <property type="entry name" value="Dipeptide-binding Protein, Domain 1"/>
    <property type="match status" value="1"/>
</dbReference>
<name>A0ABW5HSH2_9PSEU</name>
<dbReference type="PANTHER" id="PTHR30290">
    <property type="entry name" value="PERIPLASMIC BINDING COMPONENT OF ABC TRANSPORTER"/>
    <property type="match status" value="1"/>
</dbReference>
<sequence>MNVRGAAAAAAGVLAAAFLAGCGGGGASNGNADTVLNVGMPNGPLTKNNNVLLSSSPANSLGYGFMIYEPLVMTNAIRPADPGKPWLATKWDWSDNYTTLVLTVRDKVNWSDGKPMTAADVAYTFELLKKHPALNGSGIPFGDITASGNRVTLTFPASQFVNRNKILDQAVLPEHQWSAMKDPETDIVANPVGTGPYTIKSATSQTVTLAERSDYWQSLPAVKEIRYTSYSDNDTQSAALATGACDWSFVFLPNANAVFVSKDPAHHKLWFPPTLAVHGLWLNNQTAPFDDVVLRRAVNLAVNRHDVFTQGEGGYFYPEVTSVTGLPLPAGEPFLAPAFRGKNAAVDVESAKKMLTAAGYSYAGTTLRDRSGKPVTLALSVPAGWSDYVADLEIIKDNLAAIGISATVDRLDQNVWNTNVDTGRFGGTLHWTNAGATPYDLYESAMDGALLKPIGTGGVAGNWGRFSNGAATNALRQYAQASDEGTRNGALETLQQLMADQVPMIPLVAVNDGGEYNTAHWTGWADEQNQYAGLQPNKMNALQIVSNLKPAG</sequence>
<accession>A0ABW5HSH2</accession>
<dbReference type="Gene3D" id="3.40.190.10">
    <property type="entry name" value="Periplasmic binding protein-like II"/>
    <property type="match status" value="1"/>
</dbReference>
<keyword evidence="1" id="KW-0732">Signal</keyword>